<feature type="compositionally biased region" description="Basic residues" evidence="1">
    <location>
        <begin position="431"/>
        <end position="442"/>
    </location>
</feature>
<feature type="compositionally biased region" description="Basic and acidic residues" evidence="1">
    <location>
        <begin position="420"/>
        <end position="430"/>
    </location>
</feature>
<dbReference type="Proteomes" id="UP000720189">
    <property type="component" value="Unassembled WGS sequence"/>
</dbReference>
<dbReference type="AlphaFoldDB" id="A0A9P9K0J0"/>
<dbReference type="GeneID" id="70223331"/>
<accession>A0A9P9K0J0</accession>
<dbReference type="EMBL" id="JAGMUX010000012">
    <property type="protein sequence ID" value="KAH7243673.1"/>
    <property type="molecule type" value="Genomic_DNA"/>
</dbReference>
<feature type="compositionally biased region" description="Basic and acidic residues" evidence="1">
    <location>
        <begin position="373"/>
        <end position="392"/>
    </location>
</feature>
<evidence type="ECO:0000313" key="2">
    <source>
        <dbReference type="EMBL" id="KAH7243673.1"/>
    </source>
</evidence>
<feature type="compositionally biased region" description="Acidic residues" evidence="1">
    <location>
        <begin position="345"/>
        <end position="356"/>
    </location>
</feature>
<dbReference type="OrthoDB" id="5130600at2759"/>
<evidence type="ECO:0000313" key="3">
    <source>
        <dbReference type="Proteomes" id="UP000720189"/>
    </source>
</evidence>
<comment type="caution">
    <text evidence="2">The sequence shown here is derived from an EMBL/GenBank/DDBJ whole genome shotgun (WGS) entry which is preliminary data.</text>
</comment>
<evidence type="ECO:0000256" key="1">
    <source>
        <dbReference type="SAM" id="MobiDB-lite"/>
    </source>
</evidence>
<proteinExistence type="predicted"/>
<name>A0A9P9K0J0_FUSRE</name>
<keyword evidence="3" id="KW-1185">Reference proteome</keyword>
<dbReference type="RefSeq" id="XP_046047166.1">
    <property type="nucleotide sequence ID" value="XM_046193377.1"/>
</dbReference>
<protein>
    <submittedName>
        <fullName evidence="2">Uncharacterized protein</fullName>
    </submittedName>
</protein>
<feature type="compositionally biased region" description="Basic and acidic residues" evidence="1">
    <location>
        <begin position="1"/>
        <end position="12"/>
    </location>
</feature>
<feature type="region of interest" description="Disordered" evidence="1">
    <location>
        <begin position="1"/>
        <end position="21"/>
    </location>
</feature>
<organism evidence="2 3">
    <name type="scientific">Fusarium redolens</name>
    <dbReference type="NCBI Taxonomy" id="48865"/>
    <lineage>
        <taxon>Eukaryota</taxon>
        <taxon>Fungi</taxon>
        <taxon>Dikarya</taxon>
        <taxon>Ascomycota</taxon>
        <taxon>Pezizomycotina</taxon>
        <taxon>Sordariomycetes</taxon>
        <taxon>Hypocreomycetidae</taxon>
        <taxon>Hypocreales</taxon>
        <taxon>Nectriaceae</taxon>
        <taxon>Fusarium</taxon>
        <taxon>Fusarium redolens species complex</taxon>
    </lineage>
</organism>
<sequence>MPEGHSKGKAPKEQAPVIDPVIDPAVRWAEQQKQQADEERRKIDRSKEYLHSVLALERKNGYIEEFWKELRGSIESLVNVPSLWDVPWDSLDEALQQKFMSYAPSAEDLFGVPNMNMTWRIFQRWVWEVIDENFFSKKSKDIIWASPYWEAQAAIERYLQEHNFSYDDEIASHMFPHWRYTTMQFYMSLKDSPRKCQRIDPTCVVPIIAKALGRYFPEEHERDPANRAYSPTLQHLANDVVTMEFYFDANLAVFSHVFHHPITQQTCGFPYSPELEGIQGQAMKAEYGDDSDKGRLVDFVSEPMLQKRGHDYGYDYHVKTAVYPMTVCVAWLEDSLNPPDSPEKEGEEENWEETDEASVKKNEEDDEEEDKEVEGVTKEGKKNKEKADKEEGDKDEEEGIIKEGKKNKKNKEMDEEEEELTKQKEKEKNKKDKSKSKNKGRR</sequence>
<reference evidence="2" key="1">
    <citation type="journal article" date="2021" name="Nat. Commun.">
        <title>Genetic determinants of endophytism in the Arabidopsis root mycobiome.</title>
        <authorList>
            <person name="Mesny F."/>
            <person name="Miyauchi S."/>
            <person name="Thiergart T."/>
            <person name="Pickel B."/>
            <person name="Atanasova L."/>
            <person name="Karlsson M."/>
            <person name="Huettel B."/>
            <person name="Barry K.W."/>
            <person name="Haridas S."/>
            <person name="Chen C."/>
            <person name="Bauer D."/>
            <person name="Andreopoulos W."/>
            <person name="Pangilinan J."/>
            <person name="LaButti K."/>
            <person name="Riley R."/>
            <person name="Lipzen A."/>
            <person name="Clum A."/>
            <person name="Drula E."/>
            <person name="Henrissat B."/>
            <person name="Kohler A."/>
            <person name="Grigoriev I.V."/>
            <person name="Martin F.M."/>
            <person name="Hacquard S."/>
        </authorList>
    </citation>
    <scope>NUCLEOTIDE SEQUENCE</scope>
    <source>
        <strain evidence="2">MPI-CAGE-AT-0023</strain>
    </source>
</reference>
<feature type="region of interest" description="Disordered" evidence="1">
    <location>
        <begin position="335"/>
        <end position="442"/>
    </location>
</feature>
<gene>
    <name evidence="2" type="ORF">BKA55DRAFT_575282</name>
</gene>